<evidence type="ECO:0008006" key="4">
    <source>
        <dbReference type="Google" id="ProtNLM"/>
    </source>
</evidence>
<evidence type="ECO:0000313" key="3">
    <source>
        <dbReference type="Proteomes" id="UP000315295"/>
    </source>
</evidence>
<proteinExistence type="predicted"/>
<dbReference type="EMBL" id="VIEB01001633">
    <property type="protein sequence ID" value="TQD71024.1"/>
    <property type="molecule type" value="Genomic_DNA"/>
</dbReference>
<dbReference type="Proteomes" id="UP000315295">
    <property type="component" value="Unassembled WGS sequence"/>
</dbReference>
<reference evidence="2 3" key="1">
    <citation type="journal article" date="2019" name="G3 (Bethesda)">
        <title>Sequencing of a Wild Apple (Malus baccata) Genome Unravels the Differences Between Cultivated and Wild Apple Species Regarding Disease Resistance and Cold Tolerance.</title>
        <authorList>
            <person name="Chen X."/>
        </authorList>
    </citation>
    <scope>NUCLEOTIDE SEQUENCE [LARGE SCALE GENOMIC DNA]</scope>
    <source>
        <strain evidence="3">cv. Shandingzi</strain>
        <tissue evidence="2">Leaves</tissue>
    </source>
</reference>
<evidence type="ECO:0000256" key="1">
    <source>
        <dbReference type="ARBA" id="ARBA00022821"/>
    </source>
</evidence>
<name>A0A540K9W5_MALBA</name>
<dbReference type="Gene3D" id="3.80.10.10">
    <property type="entry name" value="Ribonuclease Inhibitor"/>
    <property type="match status" value="1"/>
</dbReference>
<dbReference type="InterPro" id="IPR032675">
    <property type="entry name" value="LRR_dom_sf"/>
</dbReference>
<comment type="caution">
    <text evidence="2">The sequence shown here is derived from an EMBL/GenBank/DDBJ whole genome shotgun (WGS) entry which is preliminary data.</text>
</comment>
<dbReference type="PANTHER" id="PTHR36766:SF40">
    <property type="entry name" value="DISEASE RESISTANCE PROTEIN RGA3"/>
    <property type="match status" value="1"/>
</dbReference>
<sequence>MGKLISLKHLYVLRCYKLKYLPKGIRRLKNLKTIDVCVVGCGEDEGTTTLQLGDLKVLNLEDSEISIMPCLSSLKISDCHVLKTLPDFLCKTLVQELIIRNCSNLSERCEQGNGEEWPEISHIPNIKISS</sequence>
<organism evidence="2 3">
    <name type="scientific">Malus baccata</name>
    <name type="common">Siberian crab apple</name>
    <name type="synonym">Pyrus baccata</name>
    <dbReference type="NCBI Taxonomy" id="106549"/>
    <lineage>
        <taxon>Eukaryota</taxon>
        <taxon>Viridiplantae</taxon>
        <taxon>Streptophyta</taxon>
        <taxon>Embryophyta</taxon>
        <taxon>Tracheophyta</taxon>
        <taxon>Spermatophyta</taxon>
        <taxon>Magnoliopsida</taxon>
        <taxon>eudicotyledons</taxon>
        <taxon>Gunneridae</taxon>
        <taxon>Pentapetalae</taxon>
        <taxon>rosids</taxon>
        <taxon>fabids</taxon>
        <taxon>Rosales</taxon>
        <taxon>Rosaceae</taxon>
        <taxon>Amygdaloideae</taxon>
        <taxon>Maleae</taxon>
        <taxon>Malus</taxon>
    </lineage>
</organism>
<protein>
    <recommendedName>
        <fullName evidence="4">NB-ARC domain-containing protein</fullName>
    </recommendedName>
</protein>
<dbReference type="AlphaFoldDB" id="A0A540K9W5"/>
<keyword evidence="3" id="KW-1185">Reference proteome</keyword>
<accession>A0A540K9W5</accession>
<dbReference type="PANTHER" id="PTHR36766">
    <property type="entry name" value="PLANT BROAD-SPECTRUM MILDEW RESISTANCE PROTEIN RPW8"/>
    <property type="match status" value="1"/>
</dbReference>
<evidence type="ECO:0000313" key="2">
    <source>
        <dbReference type="EMBL" id="TQD71024.1"/>
    </source>
</evidence>
<dbReference type="SUPFAM" id="SSF52047">
    <property type="entry name" value="RNI-like"/>
    <property type="match status" value="1"/>
</dbReference>
<keyword evidence="1" id="KW-0611">Plant defense</keyword>
<dbReference type="GO" id="GO:0006952">
    <property type="term" value="P:defense response"/>
    <property type="evidence" value="ECO:0007669"/>
    <property type="project" value="UniProtKB-KW"/>
</dbReference>
<gene>
    <name evidence="2" type="ORF">C1H46_043450</name>
</gene>